<dbReference type="InterPro" id="IPR018087">
    <property type="entry name" value="Glyco_hydro_5_CS"/>
</dbReference>
<dbReference type="EC" id="3.2.1.4" evidence="8"/>
<feature type="domain" description="CBM2" evidence="10">
    <location>
        <begin position="28"/>
        <end position="136"/>
    </location>
</feature>
<dbReference type="Pfam" id="PF00150">
    <property type="entry name" value="Cellulase"/>
    <property type="match status" value="1"/>
</dbReference>
<dbReference type="GO" id="GO:0030245">
    <property type="term" value="P:cellulose catabolic process"/>
    <property type="evidence" value="ECO:0007669"/>
    <property type="project" value="UniProtKB-KW"/>
</dbReference>
<evidence type="ECO:0000256" key="1">
    <source>
        <dbReference type="ARBA" id="ARBA00000966"/>
    </source>
</evidence>
<keyword evidence="6 8" id="KW-0326">Glycosidase</keyword>
<dbReference type="InterPro" id="IPR008965">
    <property type="entry name" value="CBM2/CBM3_carb-bd_dom_sf"/>
</dbReference>
<dbReference type="InterPro" id="IPR017853">
    <property type="entry name" value="GH"/>
</dbReference>
<evidence type="ECO:0000256" key="3">
    <source>
        <dbReference type="ARBA" id="ARBA00022801"/>
    </source>
</evidence>
<dbReference type="GO" id="GO:0008810">
    <property type="term" value="F:cellulase activity"/>
    <property type="evidence" value="ECO:0007669"/>
    <property type="project" value="UniProtKB-EC"/>
</dbReference>
<dbReference type="PANTHER" id="PTHR34142">
    <property type="entry name" value="ENDO-BETA-1,4-GLUCANASE A"/>
    <property type="match status" value="1"/>
</dbReference>
<dbReference type="Gene3D" id="2.60.40.290">
    <property type="match status" value="1"/>
</dbReference>
<evidence type="ECO:0000256" key="7">
    <source>
        <dbReference type="ARBA" id="ARBA00023326"/>
    </source>
</evidence>
<protein>
    <recommendedName>
        <fullName evidence="8">Endoglucanase</fullName>
        <ecNumber evidence="8">3.2.1.4</ecNumber>
    </recommendedName>
</protein>
<reference evidence="11" key="1">
    <citation type="submission" date="2023-03" db="EMBL/GenBank/DDBJ databases">
        <title>Actinoallomurus iriomotensis NBRC 103681.</title>
        <authorList>
            <person name="Ichikawa N."/>
            <person name="Sato H."/>
            <person name="Tonouchi N."/>
        </authorList>
    </citation>
    <scope>NUCLEOTIDE SEQUENCE</scope>
    <source>
        <strain evidence="11">NBRC 103681</strain>
    </source>
</reference>
<evidence type="ECO:0000256" key="6">
    <source>
        <dbReference type="ARBA" id="ARBA00023295"/>
    </source>
</evidence>
<dbReference type="Proteomes" id="UP001165135">
    <property type="component" value="Unassembled WGS sequence"/>
</dbReference>
<dbReference type="PROSITE" id="PS51173">
    <property type="entry name" value="CBM2"/>
    <property type="match status" value="1"/>
</dbReference>
<dbReference type="InterPro" id="IPR012291">
    <property type="entry name" value="CBM2_carb-bd_dom_sf"/>
</dbReference>
<dbReference type="PROSITE" id="PS00659">
    <property type="entry name" value="GLYCOSYL_HYDROL_F5"/>
    <property type="match status" value="1"/>
</dbReference>
<evidence type="ECO:0000256" key="2">
    <source>
        <dbReference type="ARBA" id="ARBA00022729"/>
    </source>
</evidence>
<dbReference type="Gene3D" id="3.20.20.80">
    <property type="entry name" value="Glycosidases"/>
    <property type="match status" value="1"/>
</dbReference>
<gene>
    <name evidence="11" type="ORF">Airi01_071230</name>
</gene>
<evidence type="ECO:0000313" key="11">
    <source>
        <dbReference type="EMBL" id="GLY78856.1"/>
    </source>
</evidence>
<feature type="signal peptide" evidence="9">
    <location>
        <begin position="1"/>
        <end position="23"/>
    </location>
</feature>
<dbReference type="Pfam" id="PF00553">
    <property type="entry name" value="CBM_2"/>
    <property type="match status" value="1"/>
</dbReference>
<evidence type="ECO:0000313" key="12">
    <source>
        <dbReference type="Proteomes" id="UP001165135"/>
    </source>
</evidence>
<dbReference type="InterPro" id="IPR001547">
    <property type="entry name" value="Glyco_hydro_5"/>
</dbReference>
<accession>A0A9W6RMZ7</accession>
<feature type="chain" id="PRO_5040968421" description="Endoglucanase" evidence="9">
    <location>
        <begin position="24"/>
        <end position="573"/>
    </location>
</feature>
<comment type="catalytic activity">
    <reaction evidence="1 8">
        <text>Endohydrolysis of (1-&gt;4)-beta-D-glucosidic linkages in cellulose, lichenin and cereal beta-D-glucans.</text>
        <dbReference type="EC" id="3.2.1.4"/>
    </reaction>
</comment>
<keyword evidence="3 8" id="KW-0378">Hydrolase</keyword>
<evidence type="ECO:0000256" key="9">
    <source>
        <dbReference type="SAM" id="SignalP"/>
    </source>
</evidence>
<organism evidence="11 12">
    <name type="scientific">Actinoallomurus iriomotensis</name>
    <dbReference type="NCBI Taxonomy" id="478107"/>
    <lineage>
        <taxon>Bacteria</taxon>
        <taxon>Bacillati</taxon>
        <taxon>Actinomycetota</taxon>
        <taxon>Actinomycetes</taxon>
        <taxon>Streptosporangiales</taxon>
        <taxon>Thermomonosporaceae</taxon>
        <taxon>Actinoallomurus</taxon>
    </lineage>
</organism>
<evidence type="ECO:0000259" key="10">
    <source>
        <dbReference type="PROSITE" id="PS51173"/>
    </source>
</evidence>
<dbReference type="EMBL" id="BSTJ01000010">
    <property type="protein sequence ID" value="GLY78856.1"/>
    <property type="molecule type" value="Genomic_DNA"/>
</dbReference>
<dbReference type="AlphaFoldDB" id="A0A9W6RMZ7"/>
<dbReference type="RefSeq" id="WP_285629689.1">
    <property type="nucleotide sequence ID" value="NZ_BSTJ01000010.1"/>
</dbReference>
<dbReference type="GO" id="GO:0030247">
    <property type="term" value="F:polysaccharide binding"/>
    <property type="evidence" value="ECO:0007669"/>
    <property type="project" value="UniProtKB-UniRule"/>
</dbReference>
<dbReference type="PROSITE" id="PS00561">
    <property type="entry name" value="CBM2_A"/>
    <property type="match status" value="1"/>
</dbReference>
<proteinExistence type="inferred from homology"/>
<dbReference type="SUPFAM" id="SSF49384">
    <property type="entry name" value="Carbohydrate-binding domain"/>
    <property type="match status" value="1"/>
</dbReference>
<dbReference type="PANTHER" id="PTHR34142:SF1">
    <property type="entry name" value="GLYCOSIDE HYDROLASE FAMILY 5 DOMAIN-CONTAINING PROTEIN"/>
    <property type="match status" value="1"/>
</dbReference>
<keyword evidence="7 8" id="KW-0624">Polysaccharide degradation</keyword>
<sequence>MRSRRVISAILALALGAFGGVLATGASPAYAAVRCAVDYTVNDWGSGFTASITLHNLGDRLDGWTLTYAYTGNQTLTQGWSGDWSQSGRTVTVTGASWNRTLATGASTQIGANFSYSGTNAAPASFAVNGTTCGGGDGGGATPQVGITTPADGATVAAGADLPIAATATETGGSIAKVEFYDGSTLLGTDTTSPYAYTWAGVPAGAHTLTARAYDAAGASATSAAVHVTAGGGGGNTTAPKLHVSGNHLVDAAGATVRLRGANRSGGEFMCVQGYGFWDGPVDDASIAAMAAWHITAVRIPLNEDCWLGLSDVDSRYGGAAYQSEVEGFVSRLEAHGITPIVEMHWSHGTYTGPSSGCSDVNATCQKPMPDAQYAPAFWTGVAGAFKGDTAVVFDLFNEPYPERATGDETSGWTCWRDGGTCAGIPYQVAGFQSLVDAVRATGADNVVLVGGLAYSNDLTQWLAYEPSDPRHNLAAFAHLYNFNTCSNTSCFDSQLAPVAAKVPLTLSEIGENDCGHGFIDTVMNWADAHGVGYLGWTWNTWDCSSGPSLISDYNGTATPFGAGLRDHLAATS</sequence>
<evidence type="ECO:0000256" key="5">
    <source>
        <dbReference type="ARBA" id="ARBA00023277"/>
    </source>
</evidence>
<dbReference type="Pfam" id="PF17957">
    <property type="entry name" value="Big_7"/>
    <property type="match status" value="1"/>
</dbReference>
<keyword evidence="5 8" id="KW-0119">Carbohydrate metabolism</keyword>
<evidence type="ECO:0000256" key="8">
    <source>
        <dbReference type="RuleBase" id="RU361153"/>
    </source>
</evidence>
<name>A0A9W6RMZ7_9ACTN</name>
<dbReference type="SMART" id="SM00637">
    <property type="entry name" value="CBD_II"/>
    <property type="match status" value="1"/>
</dbReference>
<dbReference type="SUPFAM" id="SSF51445">
    <property type="entry name" value="(Trans)glycosidases"/>
    <property type="match status" value="1"/>
</dbReference>
<dbReference type="Gene3D" id="2.60.40.10">
    <property type="entry name" value="Immunoglobulins"/>
    <property type="match status" value="1"/>
</dbReference>
<dbReference type="InterPro" id="IPR018366">
    <property type="entry name" value="CBM2_CS"/>
</dbReference>
<dbReference type="InterPro" id="IPR001919">
    <property type="entry name" value="CBD2"/>
</dbReference>
<comment type="similarity">
    <text evidence="8">Belongs to the glycosyl hydrolase 5 (cellulase A) family.</text>
</comment>
<keyword evidence="4 8" id="KW-0136">Cellulose degradation</keyword>
<evidence type="ECO:0000256" key="4">
    <source>
        <dbReference type="ARBA" id="ARBA00023001"/>
    </source>
</evidence>
<dbReference type="InterPro" id="IPR013783">
    <property type="entry name" value="Ig-like_fold"/>
</dbReference>
<keyword evidence="2 9" id="KW-0732">Signal</keyword>
<comment type="caution">
    <text evidence="11">The sequence shown here is derived from an EMBL/GenBank/DDBJ whole genome shotgun (WGS) entry which is preliminary data.</text>
</comment>